<dbReference type="OrthoDB" id="10646635at2759"/>
<dbReference type="EMBL" id="LVVM01005695">
    <property type="protein sequence ID" value="OJA09959.1"/>
    <property type="molecule type" value="Genomic_DNA"/>
</dbReference>
<sequence length="173" mass="20300">MPSQIGHESISRRHTLDEGRQLFFHTRLLHHAFLRPTRHCRLLLIFASNFSHTDSYTQRYQGFVLCCTLMSVYPIIPPPLQTHEIIVTMTDAGLRLPSQDMLLHSFNFNWIVLEVQEHWWQLRRKLSIQELVLKGNVIPPTMSSKFIQCVYCDCKADNATCAFTQAHRHISYY</sequence>
<dbReference type="Proteomes" id="UP000183567">
    <property type="component" value="Unassembled WGS sequence"/>
</dbReference>
<gene>
    <name evidence="1" type="ORF">AZE42_11419</name>
</gene>
<reference evidence="1 2" key="1">
    <citation type="submission" date="2016-03" db="EMBL/GenBank/DDBJ databases">
        <title>Comparative genomics of the ectomycorrhizal sister species Rhizopogon vinicolor and Rhizopogon vesiculosus (Basidiomycota: Boletales) reveals a divergence of the mating type B locus.</title>
        <authorList>
            <person name="Mujic A.B."/>
            <person name="Kuo A."/>
            <person name="Tritt A."/>
            <person name="Lipzen A."/>
            <person name="Chen C."/>
            <person name="Johnson J."/>
            <person name="Sharma A."/>
            <person name="Barry K."/>
            <person name="Grigoriev I.V."/>
            <person name="Spatafora J.W."/>
        </authorList>
    </citation>
    <scope>NUCLEOTIDE SEQUENCE [LARGE SCALE GENOMIC DNA]</scope>
    <source>
        <strain evidence="1 2">AM-OR11-056</strain>
    </source>
</reference>
<keyword evidence="2" id="KW-1185">Reference proteome</keyword>
<comment type="caution">
    <text evidence="1">The sequence shown here is derived from an EMBL/GenBank/DDBJ whole genome shotgun (WGS) entry which is preliminary data.</text>
</comment>
<evidence type="ECO:0000313" key="2">
    <source>
        <dbReference type="Proteomes" id="UP000183567"/>
    </source>
</evidence>
<accession>A0A1J8PN72</accession>
<name>A0A1J8PN72_9AGAM</name>
<proteinExistence type="predicted"/>
<protein>
    <submittedName>
        <fullName evidence="1">Uncharacterized protein</fullName>
    </submittedName>
</protein>
<dbReference type="AlphaFoldDB" id="A0A1J8PN72"/>
<evidence type="ECO:0000313" key="1">
    <source>
        <dbReference type="EMBL" id="OJA09959.1"/>
    </source>
</evidence>
<organism evidence="1 2">
    <name type="scientific">Rhizopogon vesiculosus</name>
    <dbReference type="NCBI Taxonomy" id="180088"/>
    <lineage>
        <taxon>Eukaryota</taxon>
        <taxon>Fungi</taxon>
        <taxon>Dikarya</taxon>
        <taxon>Basidiomycota</taxon>
        <taxon>Agaricomycotina</taxon>
        <taxon>Agaricomycetes</taxon>
        <taxon>Agaricomycetidae</taxon>
        <taxon>Boletales</taxon>
        <taxon>Suillineae</taxon>
        <taxon>Rhizopogonaceae</taxon>
        <taxon>Rhizopogon</taxon>
    </lineage>
</organism>